<dbReference type="OrthoDB" id="9799367at2"/>
<evidence type="ECO:0000256" key="1">
    <source>
        <dbReference type="SAM" id="SignalP"/>
    </source>
</evidence>
<evidence type="ECO:0000313" key="4">
    <source>
        <dbReference type="Proteomes" id="UP000065641"/>
    </source>
</evidence>
<organism evidence="3 4">
    <name type="scientific">Pseudohongiella spirulinae</name>
    <dbReference type="NCBI Taxonomy" id="1249552"/>
    <lineage>
        <taxon>Bacteria</taxon>
        <taxon>Pseudomonadati</taxon>
        <taxon>Pseudomonadota</taxon>
        <taxon>Gammaproteobacteria</taxon>
        <taxon>Pseudomonadales</taxon>
        <taxon>Pseudohongiellaceae</taxon>
        <taxon>Pseudohongiella</taxon>
    </lineage>
</organism>
<feature type="signal peptide" evidence="1">
    <location>
        <begin position="1"/>
        <end position="24"/>
    </location>
</feature>
<dbReference type="SUPFAM" id="SSF56601">
    <property type="entry name" value="beta-lactamase/transpeptidase-like"/>
    <property type="match status" value="1"/>
</dbReference>
<dbReference type="AlphaFoldDB" id="A0A0S2KCE7"/>
<dbReference type="PANTHER" id="PTHR43283">
    <property type="entry name" value="BETA-LACTAMASE-RELATED"/>
    <property type="match status" value="1"/>
</dbReference>
<protein>
    <submittedName>
        <fullName evidence="3">Beta-lactamase</fullName>
    </submittedName>
</protein>
<dbReference type="KEGG" id="pspi:PS2015_932"/>
<dbReference type="InterPro" id="IPR001466">
    <property type="entry name" value="Beta-lactam-related"/>
</dbReference>
<dbReference type="Proteomes" id="UP000065641">
    <property type="component" value="Chromosome"/>
</dbReference>
<dbReference type="InterPro" id="IPR050789">
    <property type="entry name" value="Diverse_Enzym_Activities"/>
</dbReference>
<proteinExistence type="predicted"/>
<dbReference type="Gene3D" id="3.40.710.10">
    <property type="entry name" value="DD-peptidase/beta-lactamase superfamily"/>
    <property type="match status" value="1"/>
</dbReference>
<sequence precursor="true">MKFMTLSAISLPVFLGLASSLSQAQAQLPWGDRFVHGSPEQVGISAERLQASTDGLQDFIDRGEIAGAVAAVIKDGRLVYAQALGLQDRDNEVPMTVDSLFRTYSMTRPVTALGIIMLHDRGLLNVNDPLIKYLPEFGNQRVLSNAGSMDVKASRERRGEITLAQLLTHTSGIGSRSSALYRQYNVHRYDQTLEQVVDNVAALPLFEDPGTAYRYGMHAEILGRVIEQVSGMEIDAFFEQWIFEPLKMTDTVFYVDEQRAARLATVYRKDDAGSLRAHEMENIPVTNRRALKSAGVGLVSSTADFLRFSLMLLNEGRIDGQQIISAEAAQMMAVNAVPDELLPLGGSGYWAGSGWSLGGMAVVMDPSAYNHTVSPGEYWWDGSAGTRYWIDPVENMITIIMAQVSPASGGGFREQFKTDVYESLQRQ</sequence>
<reference evidence="3 4" key="1">
    <citation type="submission" date="2015-11" db="EMBL/GenBank/DDBJ databases">
        <authorList>
            <person name="Zhang Y."/>
            <person name="Guo Z."/>
        </authorList>
    </citation>
    <scope>NUCLEOTIDE SEQUENCE [LARGE SCALE GENOMIC DNA]</scope>
    <source>
        <strain evidence="3 4">KCTC 32221</strain>
    </source>
</reference>
<dbReference type="InterPro" id="IPR012338">
    <property type="entry name" value="Beta-lactam/transpept-like"/>
</dbReference>
<gene>
    <name evidence="3" type="ORF">PS2015_932</name>
</gene>
<accession>A0A0S2KCE7</accession>
<dbReference type="PANTHER" id="PTHR43283:SF3">
    <property type="entry name" value="BETA-LACTAMASE FAMILY PROTEIN (AFU_ORTHOLOGUE AFUA_5G07500)"/>
    <property type="match status" value="1"/>
</dbReference>
<keyword evidence="1" id="KW-0732">Signal</keyword>
<name>A0A0S2KCE7_9GAMM</name>
<dbReference type="RefSeq" id="WP_058021128.1">
    <property type="nucleotide sequence ID" value="NZ_CP013189.1"/>
</dbReference>
<dbReference type="EMBL" id="CP013189">
    <property type="protein sequence ID" value="ALO45602.1"/>
    <property type="molecule type" value="Genomic_DNA"/>
</dbReference>
<feature type="domain" description="Beta-lactamase-related" evidence="2">
    <location>
        <begin position="57"/>
        <end position="406"/>
    </location>
</feature>
<feature type="chain" id="PRO_5006601448" evidence="1">
    <location>
        <begin position="25"/>
        <end position="427"/>
    </location>
</feature>
<dbReference type="Pfam" id="PF00144">
    <property type="entry name" value="Beta-lactamase"/>
    <property type="match status" value="1"/>
</dbReference>
<evidence type="ECO:0000313" key="3">
    <source>
        <dbReference type="EMBL" id="ALO45602.1"/>
    </source>
</evidence>
<evidence type="ECO:0000259" key="2">
    <source>
        <dbReference type="Pfam" id="PF00144"/>
    </source>
</evidence>
<keyword evidence="4" id="KW-1185">Reference proteome</keyword>